<reference evidence="1" key="1">
    <citation type="submission" date="2024-02" db="EMBL/GenBank/DDBJ databases">
        <title>Metagenome Assembled Genome of Zalaria obscura JY119.</title>
        <authorList>
            <person name="Vighnesh L."/>
            <person name="Jagadeeshwari U."/>
            <person name="Venkata Ramana C."/>
            <person name="Sasikala C."/>
        </authorList>
    </citation>
    <scope>NUCLEOTIDE SEQUENCE</scope>
    <source>
        <strain evidence="1">JY119</strain>
    </source>
</reference>
<evidence type="ECO:0000313" key="1">
    <source>
        <dbReference type="EMBL" id="KAK8196724.1"/>
    </source>
</evidence>
<name>A0ACC3S5X9_9PEZI</name>
<evidence type="ECO:0000313" key="2">
    <source>
        <dbReference type="Proteomes" id="UP001320706"/>
    </source>
</evidence>
<gene>
    <name evidence="1" type="primary">SAS10</name>
    <name evidence="1" type="ORF">M8818_006891</name>
</gene>
<sequence>MAKKRKAPSGGDGAAKGPNLDAGPSRLRIDTYEDVAGSDDEFHINRDKILLDDGPDAKRRRKWQEEEEFLEPSDEEVMAYSDEDEDDEDEQPSKADKKQPARKGRAADSEDEEDAEEEEEVGGWGSSKQDYYNADAIETEQDALDEEAEALRIQQKQLQSMTAADYGFDENEWQEAEAEDAKEADEEQATVTEVLPQLQVTEQMGPAERLKLLKSRYPEFEPLSKEFLDLKEQYSGLSQTAPTSTSPVVVTKYRAAAAYLASLTMYFALLTSTADDSKTNGVAMSATQLREHPVMDSLVQCRDLWNAVKELPDEEDEEISDDEEPMEEDMSAQSESDEEVYDVVPKSKKSRKSKAQKAAEAASAEAEARRAERIRQTEADLADLDALTKRPAKARSSKKISLPLADGDDSDFGEETELTAHEAAEKARRKKSLRFYTSQIAQKANKRGAAGRNAGGDEDIPHRERLRDRQARLNAEAERRGKNQERDELGGDSDDEDRRQARELRGEAGAGSEDEYYDMVAAKSSKKKADKKALADAQRAAAEQGGRVVQTEEVGQDGKRAISYIIEKNKGLTPHRKKDVRNPRVKKRKKYEEKKKKHASQRAVYKGGEGRGGYGGELTGIKAGLVKSTKL</sequence>
<organism evidence="1 2">
    <name type="scientific">Zalaria obscura</name>
    <dbReference type="NCBI Taxonomy" id="2024903"/>
    <lineage>
        <taxon>Eukaryota</taxon>
        <taxon>Fungi</taxon>
        <taxon>Dikarya</taxon>
        <taxon>Ascomycota</taxon>
        <taxon>Pezizomycotina</taxon>
        <taxon>Dothideomycetes</taxon>
        <taxon>Dothideomycetidae</taxon>
        <taxon>Dothideales</taxon>
        <taxon>Zalariaceae</taxon>
        <taxon>Zalaria</taxon>
    </lineage>
</organism>
<keyword evidence="2" id="KW-1185">Reference proteome</keyword>
<proteinExistence type="predicted"/>
<accession>A0ACC3S5X9</accession>
<dbReference type="Proteomes" id="UP001320706">
    <property type="component" value="Unassembled WGS sequence"/>
</dbReference>
<comment type="caution">
    <text evidence="1">The sequence shown here is derived from an EMBL/GenBank/DDBJ whole genome shotgun (WGS) entry which is preliminary data.</text>
</comment>
<protein>
    <submittedName>
        <fullName evidence="1">Something about silencing protein 10</fullName>
    </submittedName>
</protein>
<dbReference type="EMBL" id="JAMKPW020000041">
    <property type="protein sequence ID" value="KAK8196724.1"/>
    <property type="molecule type" value="Genomic_DNA"/>
</dbReference>